<dbReference type="OrthoDB" id="1100611at2759"/>
<dbReference type="AlphaFoldDB" id="A0A6D2I7Z8"/>
<protein>
    <submittedName>
        <fullName evidence="2">Uncharacterized protein</fullName>
    </submittedName>
</protein>
<gene>
    <name evidence="2" type="ORF">MERR_LOCUS11563</name>
</gene>
<proteinExistence type="predicted"/>
<evidence type="ECO:0000256" key="1">
    <source>
        <dbReference type="SAM" id="MobiDB-lite"/>
    </source>
</evidence>
<dbReference type="EMBL" id="CACVBM020000888">
    <property type="protein sequence ID" value="CAA7024328.1"/>
    <property type="molecule type" value="Genomic_DNA"/>
</dbReference>
<feature type="compositionally biased region" description="Low complexity" evidence="1">
    <location>
        <begin position="314"/>
        <end position="343"/>
    </location>
</feature>
<feature type="region of interest" description="Disordered" evidence="1">
    <location>
        <begin position="367"/>
        <end position="387"/>
    </location>
</feature>
<feature type="compositionally biased region" description="Low complexity" evidence="1">
    <location>
        <begin position="181"/>
        <end position="194"/>
    </location>
</feature>
<accession>A0A6D2I7Z8</accession>
<keyword evidence="3" id="KW-1185">Reference proteome</keyword>
<feature type="region of interest" description="Disordered" evidence="1">
    <location>
        <begin position="278"/>
        <end position="347"/>
    </location>
</feature>
<feature type="compositionally biased region" description="Low complexity" evidence="1">
    <location>
        <begin position="283"/>
        <end position="294"/>
    </location>
</feature>
<sequence length="641" mass="69170">MSRRTSNFDLTSSSHINPPHTYNYNTSLGQSSLMVNQNVGLCDSITYMNRRPTYDLSHTESNFLPTEFSNGMLPLMEEPRRSIFETSSEFQAPRFGQYGTTSEGLGMNSNLSTEIVGSNYNGNRISEYGNLLGSGRVRVNGYDDGSLGGVKVHGTSNANDNGNGSPGGVRVHATDTENGNGSSSGIRVFGSSSSGGRRVLDDGSLGGVKVHGTSNANDNDNGSLGGVRVRATDVENGNGSSGGIRVFGNGSSGKRKVVFDYGSFSGMSFHDTDSLGGIRIPDSGSGSSNGNVNGSVGGTRLHGSGNADGSLGENVVGQNWNPNNNISNHGSSTSRSPSASLSSFLEERDQSHDNFVAQTDDVVPVQENPSMLNDHHGPNEGFSNTVNSQFDQNQFQDEVTGINFGEPTDHDLLELEAMLSAHPVEDIDTSSFNNGDFTGNQLNSNAAHPLEDIDTLSFNNGDFTGNQWNPNAAYSEMDFLLQDMNTGNHGNRNEEFLNSMAVNPEIYFPPQDMNITNQGNEELLNSMAVNTEVNFPPQDINITNQGYYSEEMLNYDNAASSFTFPPWPMNTMNHGDFDIEPLIADTSEMYFSPPDMNITNQDRGVADLADPPLSFLQDPYAEGDNYLLEHVVNPIRKPKFA</sequence>
<reference evidence="2" key="1">
    <citation type="submission" date="2020-01" db="EMBL/GenBank/DDBJ databases">
        <authorList>
            <person name="Mishra B."/>
        </authorList>
    </citation>
    <scope>NUCLEOTIDE SEQUENCE [LARGE SCALE GENOMIC DNA]</scope>
</reference>
<feature type="region of interest" description="Disordered" evidence="1">
    <location>
        <begin position="154"/>
        <end position="194"/>
    </location>
</feature>
<organism evidence="2 3">
    <name type="scientific">Microthlaspi erraticum</name>
    <dbReference type="NCBI Taxonomy" id="1685480"/>
    <lineage>
        <taxon>Eukaryota</taxon>
        <taxon>Viridiplantae</taxon>
        <taxon>Streptophyta</taxon>
        <taxon>Embryophyta</taxon>
        <taxon>Tracheophyta</taxon>
        <taxon>Spermatophyta</taxon>
        <taxon>Magnoliopsida</taxon>
        <taxon>eudicotyledons</taxon>
        <taxon>Gunneridae</taxon>
        <taxon>Pentapetalae</taxon>
        <taxon>rosids</taxon>
        <taxon>malvids</taxon>
        <taxon>Brassicales</taxon>
        <taxon>Brassicaceae</taxon>
        <taxon>Coluteocarpeae</taxon>
        <taxon>Microthlaspi</taxon>
    </lineage>
</organism>
<evidence type="ECO:0000313" key="2">
    <source>
        <dbReference type="EMBL" id="CAA7024328.1"/>
    </source>
</evidence>
<evidence type="ECO:0000313" key="3">
    <source>
        <dbReference type="Proteomes" id="UP000467841"/>
    </source>
</evidence>
<feature type="compositionally biased region" description="Polar residues" evidence="1">
    <location>
        <begin position="154"/>
        <end position="163"/>
    </location>
</feature>
<name>A0A6D2I7Z8_9BRAS</name>
<comment type="caution">
    <text evidence="2">The sequence shown here is derived from an EMBL/GenBank/DDBJ whole genome shotgun (WGS) entry which is preliminary data.</text>
</comment>
<dbReference type="Proteomes" id="UP000467841">
    <property type="component" value="Unassembled WGS sequence"/>
</dbReference>